<protein>
    <submittedName>
        <fullName evidence="2">Uncharacterized protein</fullName>
    </submittedName>
</protein>
<sequence length="107" mass="11696">MTLGLRSIRGHGQLVPNSSYRACCPNAKLEAQLVEAGSDSRPPGVGWQSAKETQEVGTSDSTLFSYIFRFLKTKDREDHYAHLTDEGYRGSYPDDALPEGTSTIVSA</sequence>
<proteinExistence type="predicted"/>
<reference evidence="3" key="1">
    <citation type="submission" date="2012-07" db="EMBL/GenBank/DDBJ databases">
        <title>Genome of the Chinese tree shrew, a rising model animal genetically related to primates.</title>
        <authorList>
            <person name="Zhang G."/>
            <person name="Fan Y."/>
            <person name="Yao Y."/>
            <person name="Huang Z."/>
        </authorList>
    </citation>
    <scope>NUCLEOTIDE SEQUENCE [LARGE SCALE GENOMIC DNA]</scope>
</reference>
<name>L9KTB0_TUPCH</name>
<evidence type="ECO:0000256" key="1">
    <source>
        <dbReference type="SAM" id="MobiDB-lite"/>
    </source>
</evidence>
<dbReference type="InParanoid" id="L9KTB0"/>
<accession>L9KTB0</accession>
<feature type="region of interest" description="Disordered" evidence="1">
    <location>
        <begin position="86"/>
        <end position="107"/>
    </location>
</feature>
<dbReference type="AlphaFoldDB" id="L9KTB0"/>
<gene>
    <name evidence="2" type="ORF">TREES_T100002909</name>
</gene>
<evidence type="ECO:0000313" key="3">
    <source>
        <dbReference type="Proteomes" id="UP000011518"/>
    </source>
</evidence>
<dbReference type="Proteomes" id="UP000011518">
    <property type="component" value="Unassembled WGS sequence"/>
</dbReference>
<keyword evidence="3" id="KW-1185">Reference proteome</keyword>
<reference evidence="3" key="2">
    <citation type="journal article" date="2013" name="Nat. Commun.">
        <title>Genome of the Chinese tree shrew.</title>
        <authorList>
            <person name="Fan Y."/>
            <person name="Huang Z.Y."/>
            <person name="Cao C.C."/>
            <person name="Chen C.S."/>
            <person name="Chen Y.X."/>
            <person name="Fan D.D."/>
            <person name="He J."/>
            <person name="Hou H.L."/>
            <person name="Hu L."/>
            <person name="Hu X.T."/>
            <person name="Jiang X.T."/>
            <person name="Lai R."/>
            <person name="Lang Y.S."/>
            <person name="Liang B."/>
            <person name="Liao S.G."/>
            <person name="Mu D."/>
            <person name="Ma Y.Y."/>
            <person name="Niu Y.Y."/>
            <person name="Sun X.Q."/>
            <person name="Xia J.Q."/>
            <person name="Xiao J."/>
            <person name="Xiong Z.Q."/>
            <person name="Xu L."/>
            <person name="Yang L."/>
            <person name="Zhang Y."/>
            <person name="Zhao W."/>
            <person name="Zhao X.D."/>
            <person name="Zheng Y.T."/>
            <person name="Zhou J.M."/>
            <person name="Zhu Y.B."/>
            <person name="Zhang G.J."/>
            <person name="Wang J."/>
            <person name="Yao Y.G."/>
        </authorList>
    </citation>
    <scope>NUCLEOTIDE SEQUENCE [LARGE SCALE GENOMIC DNA]</scope>
</reference>
<dbReference type="EMBL" id="KB320660">
    <property type="protein sequence ID" value="ELW66160.1"/>
    <property type="molecule type" value="Genomic_DNA"/>
</dbReference>
<evidence type="ECO:0000313" key="2">
    <source>
        <dbReference type="EMBL" id="ELW66160.1"/>
    </source>
</evidence>
<organism evidence="2 3">
    <name type="scientific">Tupaia chinensis</name>
    <name type="common">Chinese tree shrew</name>
    <name type="synonym">Tupaia belangeri chinensis</name>
    <dbReference type="NCBI Taxonomy" id="246437"/>
    <lineage>
        <taxon>Eukaryota</taxon>
        <taxon>Metazoa</taxon>
        <taxon>Chordata</taxon>
        <taxon>Craniata</taxon>
        <taxon>Vertebrata</taxon>
        <taxon>Euteleostomi</taxon>
        <taxon>Mammalia</taxon>
        <taxon>Eutheria</taxon>
        <taxon>Euarchontoglires</taxon>
        <taxon>Scandentia</taxon>
        <taxon>Tupaiidae</taxon>
        <taxon>Tupaia</taxon>
    </lineage>
</organism>